<dbReference type="GO" id="GO:0006914">
    <property type="term" value="P:autophagy"/>
    <property type="evidence" value="ECO:0007669"/>
    <property type="project" value="TreeGrafter"/>
</dbReference>
<dbReference type="GO" id="GO:0006897">
    <property type="term" value="P:endocytosis"/>
    <property type="evidence" value="ECO:0007669"/>
    <property type="project" value="TreeGrafter"/>
</dbReference>
<proteinExistence type="predicted"/>
<evidence type="ECO:0000313" key="3">
    <source>
        <dbReference type="Proteomes" id="UP001176961"/>
    </source>
</evidence>
<comment type="caution">
    <text evidence="2">The sequence shown here is derived from an EMBL/GenBank/DDBJ whole genome shotgun (WGS) entry which is preliminary data.</text>
</comment>
<dbReference type="GO" id="GO:0005776">
    <property type="term" value="C:autophagosome"/>
    <property type="evidence" value="ECO:0007669"/>
    <property type="project" value="TreeGrafter"/>
</dbReference>
<dbReference type="GO" id="GO:0005768">
    <property type="term" value="C:endosome"/>
    <property type="evidence" value="ECO:0007669"/>
    <property type="project" value="TreeGrafter"/>
</dbReference>
<accession>A0AA36H710</accession>
<dbReference type="EMBL" id="CATQJL010000316">
    <property type="protein sequence ID" value="CAJ0605259.1"/>
    <property type="molecule type" value="Genomic_DNA"/>
</dbReference>
<reference evidence="2" key="1">
    <citation type="submission" date="2023-07" db="EMBL/GenBank/DDBJ databases">
        <authorList>
            <consortium name="CYATHOMIX"/>
        </authorList>
    </citation>
    <scope>NUCLEOTIDE SEQUENCE</scope>
    <source>
        <strain evidence="2">N/A</strain>
    </source>
</reference>
<dbReference type="PANTHER" id="PTHR31855:SF2">
    <property type="entry name" value="GUANINE NUCLEOTIDE EXCHANGE FACTOR C9ORF72"/>
    <property type="match status" value="1"/>
</dbReference>
<name>A0AA36H710_CYLNA</name>
<feature type="compositionally biased region" description="Polar residues" evidence="1">
    <location>
        <begin position="293"/>
        <end position="303"/>
    </location>
</feature>
<feature type="region of interest" description="Disordered" evidence="1">
    <location>
        <begin position="211"/>
        <end position="343"/>
    </location>
</feature>
<evidence type="ECO:0000313" key="2">
    <source>
        <dbReference type="EMBL" id="CAJ0605259.1"/>
    </source>
</evidence>
<dbReference type="Pfam" id="PF15019">
    <property type="entry name" value="C9orf72-like"/>
    <property type="match status" value="1"/>
</dbReference>
<dbReference type="GO" id="GO:0005085">
    <property type="term" value="F:guanyl-nucleotide exchange factor activity"/>
    <property type="evidence" value="ECO:0007669"/>
    <property type="project" value="InterPro"/>
</dbReference>
<dbReference type="AlphaFoldDB" id="A0AA36H710"/>
<dbReference type="Proteomes" id="UP001176961">
    <property type="component" value="Unassembled WGS sequence"/>
</dbReference>
<organism evidence="2 3">
    <name type="scientific">Cylicocyclus nassatus</name>
    <name type="common">Nematode worm</name>
    <dbReference type="NCBI Taxonomy" id="53992"/>
    <lineage>
        <taxon>Eukaryota</taxon>
        <taxon>Metazoa</taxon>
        <taxon>Ecdysozoa</taxon>
        <taxon>Nematoda</taxon>
        <taxon>Chromadorea</taxon>
        <taxon>Rhabditida</taxon>
        <taxon>Rhabditina</taxon>
        <taxon>Rhabditomorpha</taxon>
        <taxon>Strongyloidea</taxon>
        <taxon>Strongylidae</taxon>
        <taxon>Cylicocyclus</taxon>
    </lineage>
</organism>
<dbReference type="PANTHER" id="PTHR31855">
    <property type="entry name" value="GUANINE NUCLEOTIDE EXCHANGE C9ORF72"/>
    <property type="match status" value="1"/>
</dbReference>
<feature type="compositionally biased region" description="Low complexity" evidence="1">
    <location>
        <begin position="304"/>
        <end position="320"/>
    </location>
</feature>
<keyword evidence="3" id="KW-1185">Reference proteome</keyword>
<protein>
    <submittedName>
        <fullName evidence="2">Uncharacterized protein</fullName>
    </submittedName>
</protein>
<sequence>MAVFGKPTSSSLLLSRRSSVKTFIELLSLCMEIKTFISLAARSAIKVSFLLSPCQSLPRSATCLWTTTRHLATRLIRQLIGNSPVRRLELRLRNVSSISKIVWSSFDFMCGPELKFVWEISPSSSLSPVNLSGEEGSVNDAESLESSMTHSVQFEDIDDPLQTALLSTTEMYDSMFMDDSMYHEYRLSSRSGYTFQELRYLDEYMVDSSYSGTDSNLTLTDSRTQDQSSNTQSTSSATTTLTKPDSSEQLLEAHEEGDEPVAHDPMAGTPMEHLNISTLLSSDPPETLEEQNESTTGNVIARNTSGSTTGGKTSTSSFTKLSDDDGATEKPSEGGDGTDTDKAGSALITSCVDSGIGGTISTHSELSALCFSPMAESTPKPQTRTSSAEKSKRKLSQGSSFDDDIVSFLDLPMDTTSDSITDEFFVSKFILAEQIFSVQLPSNPLIHKLKIVPSRNLLVGSFIFSLPGSSGTRTIHAISFLMNIRKQEWYLEREHFFESVLLDLIPRLKASMVAEAWEDVVIRANIEFTRLMHLVTTLDRYPLVSDSRPLLIKNTLLTGKRCHNDRVLCKAISGVLQSQGQCVIIGSDNLYVTRLLHTLAAFVPEQLRWSCPRMYRHKFNPYLRLQVVRRYELPYLLQCGALASWPICVVDVDRSTVCMSAPYSRHRILKRRADTQRVSAILEGSVKSRPVTLEMSSCRILDCVKIFLKRLDLLPVEESARMGFINHIQVSLYRRRSRQQLKAHDFH</sequence>
<gene>
    <name evidence="2" type="ORF">CYNAS_LOCUS17242</name>
</gene>
<feature type="region of interest" description="Disordered" evidence="1">
    <location>
        <begin position="373"/>
        <end position="396"/>
    </location>
</feature>
<dbReference type="InterPro" id="IPR027819">
    <property type="entry name" value="C9orf72"/>
</dbReference>
<feature type="compositionally biased region" description="Basic and acidic residues" evidence="1">
    <location>
        <begin position="321"/>
        <end position="333"/>
    </location>
</feature>
<feature type="compositionally biased region" description="Polar residues" evidence="1">
    <location>
        <begin position="379"/>
        <end position="388"/>
    </location>
</feature>
<evidence type="ECO:0000256" key="1">
    <source>
        <dbReference type="SAM" id="MobiDB-lite"/>
    </source>
</evidence>
<dbReference type="PROSITE" id="PS51835">
    <property type="entry name" value="DENN_C9ORF72"/>
    <property type="match status" value="1"/>
</dbReference>
<feature type="compositionally biased region" description="Low complexity" evidence="1">
    <location>
        <begin position="220"/>
        <end position="242"/>
    </location>
</feature>